<dbReference type="SUPFAM" id="SSF52540">
    <property type="entry name" value="P-loop containing nucleoside triphosphate hydrolases"/>
    <property type="match status" value="1"/>
</dbReference>
<dbReference type="InterPro" id="IPR027417">
    <property type="entry name" value="P-loop_NTPase"/>
</dbReference>
<keyword evidence="3" id="KW-0342">GTP-binding</keyword>
<dbReference type="SMART" id="SM00175">
    <property type="entry name" value="RAB"/>
    <property type="match status" value="1"/>
</dbReference>
<dbReference type="InterPro" id="IPR005225">
    <property type="entry name" value="Small_GTP-bd"/>
</dbReference>
<gene>
    <name evidence="4" type="ORF">CAPTEDRAFT_110893</name>
</gene>
<dbReference type="EMBL" id="AMQN01010631">
    <property type="status" value="NOT_ANNOTATED_CDS"/>
    <property type="molecule type" value="Genomic_DNA"/>
</dbReference>
<dbReference type="EnsemblMetazoa" id="CapteT110893">
    <property type="protein sequence ID" value="CapteP110893"/>
    <property type="gene ID" value="CapteG110893"/>
</dbReference>
<dbReference type="FunFam" id="3.40.50.300:FF:002133">
    <property type="entry name" value="Ras family protein"/>
    <property type="match status" value="1"/>
</dbReference>
<dbReference type="PANTHER" id="PTHR47981:SF39">
    <property type="entry name" value="RAS-RELATED PROTEIN RAB"/>
    <property type="match status" value="1"/>
</dbReference>
<dbReference type="GO" id="GO:0090385">
    <property type="term" value="P:phagosome-lysosome fusion"/>
    <property type="evidence" value="ECO:0007669"/>
    <property type="project" value="TreeGrafter"/>
</dbReference>
<dbReference type="PROSITE" id="PS51419">
    <property type="entry name" value="RAB"/>
    <property type="match status" value="1"/>
</dbReference>
<reference evidence="6" key="1">
    <citation type="submission" date="2012-12" db="EMBL/GenBank/DDBJ databases">
        <authorList>
            <person name="Hellsten U."/>
            <person name="Grimwood J."/>
            <person name="Chapman J.A."/>
            <person name="Shapiro H."/>
            <person name="Aerts A."/>
            <person name="Otillar R.P."/>
            <person name="Terry A.Y."/>
            <person name="Boore J.L."/>
            <person name="Simakov O."/>
            <person name="Marletaz F."/>
            <person name="Cho S.-J."/>
            <person name="Edsinger-Gonzales E."/>
            <person name="Havlak P."/>
            <person name="Kuo D.-H."/>
            <person name="Larsson T."/>
            <person name="Lv J."/>
            <person name="Arendt D."/>
            <person name="Savage R."/>
            <person name="Osoegawa K."/>
            <person name="de Jong P."/>
            <person name="Lindberg D.R."/>
            <person name="Seaver E.C."/>
            <person name="Weisblat D.A."/>
            <person name="Putnam N.H."/>
            <person name="Grigoriev I.V."/>
            <person name="Rokhsar D.S."/>
        </authorList>
    </citation>
    <scope>NUCLEOTIDE SEQUENCE</scope>
    <source>
        <strain evidence="6">I ESC-2004</strain>
    </source>
</reference>
<dbReference type="GO" id="GO:0005525">
    <property type="term" value="F:GTP binding"/>
    <property type="evidence" value="ECO:0007669"/>
    <property type="project" value="UniProtKB-KW"/>
</dbReference>
<dbReference type="GO" id="GO:0045335">
    <property type="term" value="C:phagocytic vesicle"/>
    <property type="evidence" value="ECO:0007669"/>
    <property type="project" value="TreeGrafter"/>
</dbReference>
<dbReference type="EMBL" id="KB308278">
    <property type="protein sequence ID" value="ELT98053.1"/>
    <property type="molecule type" value="Genomic_DNA"/>
</dbReference>
<evidence type="ECO:0000256" key="1">
    <source>
        <dbReference type="ARBA" id="ARBA00006270"/>
    </source>
</evidence>
<evidence type="ECO:0000313" key="6">
    <source>
        <dbReference type="Proteomes" id="UP000014760"/>
    </source>
</evidence>
<dbReference type="PANTHER" id="PTHR47981">
    <property type="entry name" value="RAB FAMILY"/>
    <property type="match status" value="1"/>
</dbReference>
<evidence type="ECO:0000256" key="3">
    <source>
        <dbReference type="ARBA" id="ARBA00023134"/>
    </source>
</evidence>
<dbReference type="SMART" id="SM00174">
    <property type="entry name" value="RHO"/>
    <property type="match status" value="1"/>
</dbReference>
<reference evidence="4 6" key="2">
    <citation type="journal article" date="2013" name="Nature">
        <title>Insights into bilaterian evolution from three spiralian genomes.</title>
        <authorList>
            <person name="Simakov O."/>
            <person name="Marletaz F."/>
            <person name="Cho S.J."/>
            <person name="Edsinger-Gonzales E."/>
            <person name="Havlak P."/>
            <person name="Hellsten U."/>
            <person name="Kuo D.H."/>
            <person name="Larsson T."/>
            <person name="Lv J."/>
            <person name="Arendt D."/>
            <person name="Savage R."/>
            <person name="Osoegawa K."/>
            <person name="de Jong P."/>
            <person name="Grimwood J."/>
            <person name="Chapman J.A."/>
            <person name="Shapiro H."/>
            <person name="Aerts A."/>
            <person name="Otillar R.P."/>
            <person name="Terry A.Y."/>
            <person name="Boore J.L."/>
            <person name="Grigoriev I.V."/>
            <person name="Lindberg D.R."/>
            <person name="Seaver E.C."/>
            <person name="Weisblat D.A."/>
            <person name="Putnam N.H."/>
            <person name="Rokhsar D.S."/>
        </authorList>
    </citation>
    <scope>NUCLEOTIDE SEQUENCE</scope>
    <source>
        <strain evidence="4 6">I ESC-2004</strain>
    </source>
</reference>
<keyword evidence="2" id="KW-0547">Nucleotide-binding</keyword>
<evidence type="ECO:0000256" key="2">
    <source>
        <dbReference type="ARBA" id="ARBA00022741"/>
    </source>
</evidence>
<dbReference type="OrthoDB" id="245989at2759"/>
<dbReference type="PRINTS" id="PR00449">
    <property type="entry name" value="RASTRNSFRMNG"/>
</dbReference>
<dbReference type="GO" id="GO:0005764">
    <property type="term" value="C:lysosome"/>
    <property type="evidence" value="ECO:0007669"/>
    <property type="project" value="TreeGrafter"/>
</dbReference>
<dbReference type="Pfam" id="PF00071">
    <property type="entry name" value="Ras"/>
    <property type="match status" value="1"/>
</dbReference>
<dbReference type="Proteomes" id="UP000014760">
    <property type="component" value="Unassembled WGS sequence"/>
</dbReference>
<dbReference type="AlphaFoldDB" id="R7TVW8"/>
<name>R7TVW8_CAPTE</name>
<dbReference type="GO" id="GO:0008333">
    <property type="term" value="P:endosome to lysosome transport"/>
    <property type="evidence" value="ECO:0007669"/>
    <property type="project" value="TreeGrafter"/>
</dbReference>
<evidence type="ECO:0000313" key="5">
    <source>
        <dbReference type="EnsemblMetazoa" id="CapteP110893"/>
    </source>
</evidence>
<organism evidence="4">
    <name type="scientific">Capitella teleta</name>
    <name type="common">Polychaete worm</name>
    <dbReference type="NCBI Taxonomy" id="283909"/>
    <lineage>
        <taxon>Eukaryota</taxon>
        <taxon>Metazoa</taxon>
        <taxon>Spiralia</taxon>
        <taxon>Lophotrochozoa</taxon>
        <taxon>Annelida</taxon>
        <taxon>Polychaeta</taxon>
        <taxon>Sedentaria</taxon>
        <taxon>Scolecida</taxon>
        <taxon>Capitellidae</taxon>
        <taxon>Capitella</taxon>
    </lineage>
</organism>
<accession>R7TVW8</accession>
<dbReference type="HOGENOM" id="CLU_041217_10_6_1"/>
<keyword evidence="6" id="KW-1185">Reference proteome</keyword>
<evidence type="ECO:0008006" key="7">
    <source>
        <dbReference type="Google" id="ProtNLM"/>
    </source>
</evidence>
<dbReference type="OMA" id="HTKINLQ"/>
<sequence length="186" mass="21394">MDPLKGKDSCVNQVYPKEYLFKVLVIGEFGVGKTSIIRRYTEGYFVPSYKMTIGVDFSMKSIPWNPMTHVNIQLWDIAGHERFGHMTRVYYKYAMAAIVVFDLSRSSTLEAVSKWIEGVRSKVMLTEDDPIPCFLFANKCDIDSIEIDTVEMNNFCQQNNIETWFPTSAKDDINIGKKVERVGFMN</sequence>
<dbReference type="EMBL" id="AMQN01010632">
    <property type="status" value="NOT_ANNOTATED_CDS"/>
    <property type="molecule type" value="Genomic_DNA"/>
</dbReference>
<dbReference type="GO" id="GO:0003924">
    <property type="term" value="F:GTPase activity"/>
    <property type="evidence" value="ECO:0007669"/>
    <property type="project" value="InterPro"/>
</dbReference>
<dbReference type="GO" id="GO:0005770">
    <property type="term" value="C:late endosome"/>
    <property type="evidence" value="ECO:0007669"/>
    <property type="project" value="TreeGrafter"/>
</dbReference>
<reference evidence="5" key="3">
    <citation type="submission" date="2015-06" db="UniProtKB">
        <authorList>
            <consortium name="EnsemblMetazoa"/>
        </authorList>
    </citation>
    <scope>IDENTIFICATION</scope>
</reference>
<dbReference type="NCBIfam" id="TIGR00231">
    <property type="entry name" value="small_GTP"/>
    <property type="match status" value="1"/>
</dbReference>
<dbReference type="InterPro" id="IPR001806">
    <property type="entry name" value="Small_GTPase"/>
</dbReference>
<dbReference type="STRING" id="283909.R7TVW8"/>
<dbReference type="Gene3D" id="3.40.50.300">
    <property type="entry name" value="P-loop containing nucleotide triphosphate hydrolases"/>
    <property type="match status" value="1"/>
</dbReference>
<dbReference type="SMART" id="SM00173">
    <property type="entry name" value="RAS"/>
    <property type="match status" value="1"/>
</dbReference>
<evidence type="ECO:0000313" key="4">
    <source>
        <dbReference type="EMBL" id="ELT98053.1"/>
    </source>
</evidence>
<protein>
    <recommendedName>
        <fullName evidence="7">Ras-related protein Rab</fullName>
    </recommendedName>
</protein>
<comment type="similarity">
    <text evidence="1">Belongs to the small GTPase superfamily. Rab family.</text>
</comment>
<proteinExistence type="inferred from homology"/>